<dbReference type="EC" id="2.1.1.199" evidence="6"/>
<dbReference type="Gene3D" id="1.10.150.170">
    <property type="entry name" value="Putative methyltransferase TM0872, insert domain"/>
    <property type="match status" value="1"/>
</dbReference>
<dbReference type="GO" id="GO:0070475">
    <property type="term" value="P:rRNA base methylation"/>
    <property type="evidence" value="ECO:0007669"/>
    <property type="project" value="UniProtKB-UniRule"/>
</dbReference>
<feature type="binding site" evidence="6">
    <location>
        <position position="112"/>
    </location>
    <ligand>
        <name>S-adenosyl-L-methionine</name>
        <dbReference type="ChEBI" id="CHEBI:59789"/>
    </ligand>
</feature>
<evidence type="ECO:0000256" key="6">
    <source>
        <dbReference type="HAMAP-Rule" id="MF_01007"/>
    </source>
</evidence>
<dbReference type="InterPro" id="IPR002903">
    <property type="entry name" value="RsmH"/>
</dbReference>
<gene>
    <name evidence="6 7" type="primary">rsmH</name>
    <name evidence="7" type="ORF">QQ91_0017270</name>
</gene>
<evidence type="ECO:0000313" key="8">
    <source>
        <dbReference type="Proteomes" id="UP000031561"/>
    </source>
</evidence>
<accession>A0ABD4T7M4</accession>
<protein>
    <recommendedName>
        <fullName evidence="6">Ribosomal RNA small subunit methyltransferase H</fullName>
        <ecNumber evidence="6">2.1.1.199</ecNumber>
    </recommendedName>
    <alternativeName>
        <fullName evidence="6">16S rRNA m(4)C1402 methyltransferase</fullName>
    </alternativeName>
    <alternativeName>
        <fullName evidence="6">rRNA (cytosine-N(4)-)-methyltransferase RsmH</fullName>
    </alternativeName>
</protein>
<dbReference type="EMBL" id="JTHE03000100">
    <property type="protein sequence ID" value="MCM1984577.1"/>
    <property type="molecule type" value="Genomic_DNA"/>
</dbReference>
<organism evidence="7 8">
    <name type="scientific">Lyngbya confervoides BDU141951</name>
    <dbReference type="NCBI Taxonomy" id="1574623"/>
    <lineage>
        <taxon>Bacteria</taxon>
        <taxon>Bacillati</taxon>
        <taxon>Cyanobacteriota</taxon>
        <taxon>Cyanophyceae</taxon>
        <taxon>Oscillatoriophycideae</taxon>
        <taxon>Oscillatoriales</taxon>
        <taxon>Microcoleaceae</taxon>
        <taxon>Lyngbya</taxon>
    </lineage>
</organism>
<proteinExistence type="inferred from homology"/>
<evidence type="ECO:0000256" key="2">
    <source>
        <dbReference type="ARBA" id="ARBA00022552"/>
    </source>
</evidence>
<dbReference type="SUPFAM" id="SSF53335">
    <property type="entry name" value="S-adenosyl-L-methionine-dependent methyltransferases"/>
    <property type="match status" value="1"/>
</dbReference>
<feature type="binding site" evidence="6">
    <location>
        <position position="105"/>
    </location>
    <ligand>
        <name>S-adenosyl-L-methionine</name>
        <dbReference type="ChEBI" id="CHEBI:59789"/>
    </ligand>
</feature>
<dbReference type="Proteomes" id="UP000031561">
    <property type="component" value="Unassembled WGS sequence"/>
</dbReference>
<name>A0ABD4T7M4_9CYAN</name>
<feature type="binding site" evidence="6">
    <location>
        <position position="89"/>
    </location>
    <ligand>
        <name>S-adenosyl-L-methionine</name>
        <dbReference type="ChEBI" id="CHEBI:59789"/>
    </ligand>
</feature>
<evidence type="ECO:0000256" key="1">
    <source>
        <dbReference type="ARBA" id="ARBA00010396"/>
    </source>
</evidence>
<dbReference type="Gene3D" id="3.40.50.150">
    <property type="entry name" value="Vaccinia Virus protein VP39"/>
    <property type="match status" value="1"/>
</dbReference>
<dbReference type="PANTHER" id="PTHR11265:SF0">
    <property type="entry name" value="12S RRNA N4-METHYLCYTIDINE METHYLTRANSFERASE"/>
    <property type="match status" value="1"/>
</dbReference>
<evidence type="ECO:0000256" key="4">
    <source>
        <dbReference type="ARBA" id="ARBA00022679"/>
    </source>
</evidence>
<dbReference type="AlphaFoldDB" id="A0ABD4T7M4"/>
<dbReference type="InterPro" id="IPR023397">
    <property type="entry name" value="SAM-dep_MeTrfase_MraW_recog"/>
</dbReference>
<comment type="function">
    <text evidence="6">Specifically methylates the N4 position of cytidine in position 1402 (C1402) of 16S rRNA.</text>
</comment>
<feature type="binding site" evidence="6">
    <location>
        <position position="62"/>
    </location>
    <ligand>
        <name>S-adenosyl-L-methionine</name>
        <dbReference type="ChEBI" id="CHEBI:59789"/>
    </ligand>
</feature>
<sequence length="298" mass="33325">MASAVPSPAPLPFHHVSVLAAEVLEGLNLRSGGCYLDLTVGGGGHSQLILEADPTVCLTAIDQDEQALQAARTRLQAYGDRIQFWKGNFSTFSPPLESFDGILADLGVSSAQFDQGERGFSFRQDAPLDMRMDLSQDLTAADLLNHLSERDLADLFFRLGEERFSKRIARQVVQRRPLQTTGQLASLVIAALPVALKQKKWRIHPATRVFQSLRMAVNRELESLETLLEISPRWLRPQGRLCIISFHSLEDRQVKLSFRNHPDLRPLTKKPLVPTAAEQALNPRSRSAKLRIAERLYS</sequence>
<evidence type="ECO:0000313" key="7">
    <source>
        <dbReference type="EMBL" id="MCM1984577.1"/>
    </source>
</evidence>
<dbReference type="PANTHER" id="PTHR11265">
    <property type="entry name" value="S-ADENOSYL-METHYLTRANSFERASE MRAW"/>
    <property type="match status" value="1"/>
</dbReference>
<dbReference type="RefSeq" id="WP_166276549.1">
    <property type="nucleotide sequence ID" value="NZ_JTHE03000100.1"/>
</dbReference>
<dbReference type="SUPFAM" id="SSF81799">
    <property type="entry name" value="Putative methyltransferase TM0872, insert domain"/>
    <property type="match status" value="1"/>
</dbReference>
<comment type="similarity">
    <text evidence="1 6">Belongs to the methyltransferase superfamily. RsmH family.</text>
</comment>
<dbReference type="InterPro" id="IPR029063">
    <property type="entry name" value="SAM-dependent_MTases_sf"/>
</dbReference>
<keyword evidence="4 6" id="KW-0808">Transferase</keyword>
<comment type="subcellular location">
    <subcellularLocation>
        <location evidence="6">Cytoplasm</location>
    </subcellularLocation>
</comment>
<evidence type="ECO:0000256" key="5">
    <source>
        <dbReference type="ARBA" id="ARBA00022691"/>
    </source>
</evidence>
<keyword evidence="5 6" id="KW-0949">S-adenosyl-L-methionine</keyword>
<dbReference type="PIRSF" id="PIRSF004486">
    <property type="entry name" value="MraW"/>
    <property type="match status" value="1"/>
</dbReference>
<feature type="binding site" evidence="6">
    <location>
        <begin position="43"/>
        <end position="45"/>
    </location>
    <ligand>
        <name>S-adenosyl-L-methionine</name>
        <dbReference type="ChEBI" id="CHEBI:59789"/>
    </ligand>
</feature>
<dbReference type="NCBIfam" id="TIGR00006">
    <property type="entry name" value="16S rRNA (cytosine(1402)-N(4))-methyltransferase RsmH"/>
    <property type="match status" value="1"/>
</dbReference>
<dbReference type="Pfam" id="PF01795">
    <property type="entry name" value="Methyltransf_5"/>
    <property type="match status" value="1"/>
</dbReference>
<keyword evidence="6" id="KW-0963">Cytoplasm</keyword>
<dbReference type="HAMAP" id="MF_01007">
    <property type="entry name" value="16SrRNA_methyltr_H"/>
    <property type="match status" value="1"/>
</dbReference>
<evidence type="ECO:0000256" key="3">
    <source>
        <dbReference type="ARBA" id="ARBA00022603"/>
    </source>
</evidence>
<comment type="caution">
    <text evidence="7">The sequence shown here is derived from an EMBL/GenBank/DDBJ whole genome shotgun (WGS) entry which is preliminary data.</text>
</comment>
<keyword evidence="2 6" id="KW-0698">rRNA processing</keyword>
<dbReference type="GO" id="GO:0005737">
    <property type="term" value="C:cytoplasm"/>
    <property type="evidence" value="ECO:0007669"/>
    <property type="project" value="UniProtKB-SubCell"/>
</dbReference>
<dbReference type="GO" id="GO:0071424">
    <property type="term" value="F:rRNA (cytosine-N4-)-methyltransferase activity"/>
    <property type="evidence" value="ECO:0007669"/>
    <property type="project" value="UniProtKB-UniRule"/>
</dbReference>
<comment type="catalytic activity">
    <reaction evidence="6">
        <text>cytidine(1402) in 16S rRNA + S-adenosyl-L-methionine = N(4)-methylcytidine(1402) in 16S rRNA + S-adenosyl-L-homocysteine + H(+)</text>
        <dbReference type="Rhea" id="RHEA:42928"/>
        <dbReference type="Rhea" id="RHEA-COMP:10286"/>
        <dbReference type="Rhea" id="RHEA-COMP:10287"/>
        <dbReference type="ChEBI" id="CHEBI:15378"/>
        <dbReference type="ChEBI" id="CHEBI:57856"/>
        <dbReference type="ChEBI" id="CHEBI:59789"/>
        <dbReference type="ChEBI" id="CHEBI:74506"/>
        <dbReference type="ChEBI" id="CHEBI:82748"/>
        <dbReference type="EC" id="2.1.1.199"/>
    </reaction>
</comment>
<keyword evidence="8" id="KW-1185">Reference proteome</keyword>
<dbReference type="CDD" id="cd02440">
    <property type="entry name" value="AdoMet_MTases"/>
    <property type="match status" value="1"/>
</dbReference>
<reference evidence="7 8" key="1">
    <citation type="journal article" date="2015" name="Genome Announc.">
        <title>Draft Genome Sequence of Filamentous Marine Cyanobacterium Lyngbya confervoides Strain BDU141951.</title>
        <authorList>
            <person name="Chandrababunaidu M.M."/>
            <person name="Sen D."/>
            <person name="Tripathy S."/>
        </authorList>
    </citation>
    <scope>NUCLEOTIDE SEQUENCE [LARGE SCALE GENOMIC DNA]</scope>
    <source>
        <strain evidence="7 8">BDU141951</strain>
    </source>
</reference>
<keyword evidence="3 6" id="KW-0489">Methyltransferase</keyword>